<dbReference type="InterPro" id="IPR036388">
    <property type="entry name" value="WH-like_DNA-bd_sf"/>
</dbReference>
<evidence type="ECO:0000259" key="1">
    <source>
        <dbReference type="SMART" id="SM00849"/>
    </source>
</evidence>
<sequence length="267" mass="27692">MPSRVTRIEVPVETRAPTGTTNAYLADGLLIDPAAESDALDAALDRIGADAVDAVAVTHSHSDHVGGVAAYAESTGATVYAHAAHVDRFREATGIDPDATFRGGETLGSTDVRAVDTPGHAPDHVAFAVEGGSGSGDGDDPLRELLCGDLAVAEGSVVVGGPGGDLHAYLDSLERVHDADYDRLYPGHGPAIDDPTATCQRLIDHRLERERAVLDAVESGATDLAGVVDAAYEKDLTGVEDLARATVRAHLDKLAADGRIAESWACE</sequence>
<dbReference type="Gene3D" id="3.60.15.10">
    <property type="entry name" value="Ribonuclease Z/Hydroxyacylglutathione hydrolase-like"/>
    <property type="match status" value="1"/>
</dbReference>
<gene>
    <name evidence="2" type="ORF">J2751_002121</name>
</gene>
<dbReference type="GO" id="GO:0016787">
    <property type="term" value="F:hydrolase activity"/>
    <property type="evidence" value="ECO:0007669"/>
    <property type="project" value="UniProtKB-KW"/>
</dbReference>
<dbReference type="PANTHER" id="PTHR23131">
    <property type="entry name" value="ENDORIBONUCLEASE LACTB2"/>
    <property type="match status" value="1"/>
</dbReference>
<evidence type="ECO:0000313" key="3">
    <source>
        <dbReference type="Proteomes" id="UP000823588"/>
    </source>
</evidence>
<keyword evidence="2" id="KW-0378">Hydrolase</keyword>
<dbReference type="InterPro" id="IPR001279">
    <property type="entry name" value="Metallo-B-lactamas"/>
</dbReference>
<dbReference type="SMART" id="SM00849">
    <property type="entry name" value="Lactamase_B"/>
    <property type="match status" value="1"/>
</dbReference>
<reference evidence="2" key="1">
    <citation type="submission" date="2021-03" db="EMBL/GenBank/DDBJ databases">
        <title>Genomic Encyclopedia of Type Strains, Phase IV (KMG-IV): sequencing the most valuable type-strain genomes for metagenomic binning, comparative biology and taxonomic classification.</title>
        <authorList>
            <person name="Goeker M."/>
        </authorList>
    </citation>
    <scope>NUCLEOTIDE SEQUENCE</scope>
    <source>
        <strain evidence="2">DSM 23564</strain>
    </source>
</reference>
<proteinExistence type="predicted"/>
<protein>
    <submittedName>
        <fullName evidence="2">Glyoxylase-like metal-dependent hydrolase (Beta-lactamase superfamily II)</fullName>
    </submittedName>
</protein>
<feature type="domain" description="Metallo-beta-lactamase" evidence="1">
    <location>
        <begin position="20"/>
        <end position="188"/>
    </location>
</feature>
<dbReference type="RefSeq" id="WP_209485811.1">
    <property type="nucleotide sequence ID" value="NZ_JAGGKQ010000015.1"/>
</dbReference>
<dbReference type="SUPFAM" id="SSF56281">
    <property type="entry name" value="Metallo-hydrolase/oxidoreductase"/>
    <property type="match status" value="1"/>
</dbReference>
<dbReference type="InterPro" id="IPR050662">
    <property type="entry name" value="Sec-metab_biosynth-thioest"/>
</dbReference>
<organism evidence="2 3">
    <name type="scientific">Halorubrum alkaliphilum</name>
    <dbReference type="NCBI Taxonomy" id="261290"/>
    <lineage>
        <taxon>Archaea</taxon>
        <taxon>Methanobacteriati</taxon>
        <taxon>Methanobacteriota</taxon>
        <taxon>Stenosarchaea group</taxon>
        <taxon>Halobacteria</taxon>
        <taxon>Halobacteriales</taxon>
        <taxon>Haloferacaceae</taxon>
        <taxon>Halorubrum</taxon>
    </lineage>
</organism>
<comment type="caution">
    <text evidence="2">The sequence shown here is derived from an EMBL/GenBank/DDBJ whole genome shotgun (WGS) entry which is preliminary data.</text>
</comment>
<dbReference type="PANTHER" id="PTHR23131:SF0">
    <property type="entry name" value="ENDORIBONUCLEASE LACTB2"/>
    <property type="match status" value="1"/>
</dbReference>
<dbReference type="Gene3D" id="1.10.10.10">
    <property type="entry name" value="Winged helix-like DNA-binding domain superfamily/Winged helix DNA-binding domain"/>
    <property type="match status" value="1"/>
</dbReference>
<dbReference type="OrthoDB" id="6433at2157"/>
<dbReference type="EMBL" id="JAGGKQ010000015">
    <property type="protein sequence ID" value="MBP1923084.1"/>
    <property type="molecule type" value="Genomic_DNA"/>
</dbReference>
<dbReference type="InterPro" id="IPR036866">
    <property type="entry name" value="RibonucZ/Hydroxyglut_hydro"/>
</dbReference>
<dbReference type="Pfam" id="PF00753">
    <property type="entry name" value="Lactamase_B"/>
    <property type="match status" value="1"/>
</dbReference>
<dbReference type="Proteomes" id="UP000823588">
    <property type="component" value="Unassembled WGS sequence"/>
</dbReference>
<keyword evidence="3" id="KW-1185">Reference proteome</keyword>
<evidence type="ECO:0000313" key="2">
    <source>
        <dbReference type="EMBL" id="MBP1923084.1"/>
    </source>
</evidence>
<dbReference type="AlphaFoldDB" id="A0A8T4GEZ6"/>
<name>A0A8T4GEZ6_9EURY</name>
<accession>A0A8T4GEZ6</accession>